<name>A0A2U1TC63_9MICO</name>
<sequence length="493" mass="52933">MNAEPDSLVLREARIGERVTDVLITDGHIANIADGIRSSAEEVALDGRWLIPGLWDEHVHFNQWALKTRRLDVSTATSAREAAQMTQAAISSKGPQPVDATGRPLTFVANGFRDGVWPDAPNLADLDAAGNGVPIVLISFDLHSVWLNTLALEIFGHAGHPTGLLRETPAFEIENLVNAVPDSILDPMVNDAATDAASRGVVGIVDLEMAWNLESWERRMAAGANSLRVEFGIYTQHIDRAIAEGLYTGQRVNELLTVGRHKIITDGSLGTRTAFCFDEYPGMAGQPDAHGILVVPPTELVALLTRSADARLQATVHAIGDRANSHVLDAFEALGVTHGRIEHAQLVTDADVARFAALGVEASVQPEHAMDDRDIADRFWPDRTANAFMLRSFAAAGVRLVMGSDAPVAPLDPWITIAAAVGRARDGRDPWHVEQALSAEQALAASVRTDVDSGQVADLAIVEADPLSSSPEQLRSQRVAGTLLGGRWTHNAL</sequence>
<dbReference type="Gene3D" id="2.30.40.10">
    <property type="entry name" value="Urease, subunit C, domain 1"/>
    <property type="match status" value="1"/>
</dbReference>
<dbReference type="Proteomes" id="UP000244962">
    <property type="component" value="Unassembled WGS sequence"/>
</dbReference>
<evidence type="ECO:0000313" key="3">
    <source>
        <dbReference type="Proteomes" id="UP000244962"/>
    </source>
</evidence>
<keyword evidence="3" id="KW-1185">Reference proteome</keyword>
<dbReference type="InterPro" id="IPR032466">
    <property type="entry name" value="Metal_Hydrolase"/>
</dbReference>
<dbReference type="SUPFAM" id="SSF51338">
    <property type="entry name" value="Composite domain of metallo-dependent hydrolases"/>
    <property type="match status" value="1"/>
</dbReference>
<dbReference type="RefSeq" id="WP_108963464.1">
    <property type="nucleotide sequence ID" value="NZ_QEFB01000013.1"/>
</dbReference>
<dbReference type="Pfam" id="PF07969">
    <property type="entry name" value="Amidohydro_3"/>
    <property type="match status" value="1"/>
</dbReference>
<dbReference type="GO" id="GO:0016810">
    <property type="term" value="F:hydrolase activity, acting on carbon-nitrogen (but not peptide) bonds"/>
    <property type="evidence" value="ECO:0007669"/>
    <property type="project" value="InterPro"/>
</dbReference>
<dbReference type="AlphaFoldDB" id="A0A2U1TC63"/>
<proteinExistence type="predicted"/>
<feature type="domain" description="Amidohydrolase 3" evidence="1">
    <location>
        <begin position="41"/>
        <end position="488"/>
    </location>
</feature>
<protein>
    <submittedName>
        <fullName evidence="2">Amidohydrolase</fullName>
    </submittedName>
</protein>
<evidence type="ECO:0000259" key="1">
    <source>
        <dbReference type="Pfam" id="PF07969"/>
    </source>
</evidence>
<organism evidence="2 3">
    <name type="scientific">Mycetocola zhujimingii</name>
    <dbReference type="NCBI Taxonomy" id="2079792"/>
    <lineage>
        <taxon>Bacteria</taxon>
        <taxon>Bacillati</taxon>
        <taxon>Actinomycetota</taxon>
        <taxon>Actinomycetes</taxon>
        <taxon>Micrococcales</taxon>
        <taxon>Microbacteriaceae</taxon>
        <taxon>Mycetocola</taxon>
    </lineage>
</organism>
<evidence type="ECO:0000313" key="2">
    <source>
        <dbReference type="EMBL" id="PWC06479.1"/>
    </source>
</evidence>
<gene>
    <name evidence="2" type="ORF">DF223_12905</name>
</gene>
<dbReference type="PANTHER" id="PTHR22642:SF2">
    <property type="entry name" value="PROTEIN LONG AFTER FAR-RED 3"/>
    <property type="match status" value="1"/>
</dbReference>
<dbReference type="Gene3D" id="3.10.310.70">
    <property type="match status" value="1"/>
</dbReference>
<keyword evidence="2" id="KW-0378">Hydrolase</keyword>
<reference evidence="3" key="1">
    <citation type="submission" date="2018-04" db="EMBL/GenBank/DDBJ databases">
        <authorList>
            <person name="Liu S."/>
            <person name="Wang Z."/>
            <person name="Li J."/>
        </authorList>
    </citation>
    <scope>NUCLEOTIDE SEQUENCE [LARGE SCALE GENOMIC DNA]</scope>
    <source>
        <strain evidence="3">622</strain>
    </source>
</reference>
<dbReference type="InterPro" id="IPR013108">
    <property type="entry name" value="Amidohydro_3"/>
</dbReference>
<comment type="caution">
    <text evidence="2">The sequence shown here is derived from an EMBL/GenBank/DDBJ whole genome shotgun (WGS) entry which is preliminary data.</text>
</comment>
<dbReference type="Gene3D" id="3.20.20.140">
    <property type="entry name" value="Metal-dependent hydrolases"/>
    <property type="match status" value="1"/>
</dbReference>
<accession>A0A2U1TC63</accession>
<dbReference type="EMBL" id="QEFB01000013">
    <property type="protein sequence ID" value="PWC06479.1"/>
    <property type="molecule type" value="Genomic_DNA"/>
</dbReference>
<dbReference type="SUPFAM" id="SSF51556">
    <property type="entry name" value="Metallo-dependent hydrolases"/>
    <property type="match status" value="1"/>
</dbReference>
<dbReference type="InterPro" id="IPR011059">
    <property type="entry name" value="Metal-dep_hydrolase_composite"/>
</dbReference>
<dbReference type="PANTHER" id="PTHR22642">
    <property type="entry name" value="IMIDAZOLONEPROPIONASE"/>
    <property type="match status" value="1"/>
</dbReference>